<dbReference type="Gene3D" id="3.40.1580.10">
    <property type="entry name" value="SMI1/KNR4-like"/>
    <property type="match status" value="1"/>
</dbReference>
<evidence type="ECO:0000313" key="3">
    <source>
        <dbReference type="Proteomes" id="UP001296873"/>
    </source>
</evidence>
<dbReference type="InterPro" id="IPR037883">
    <property type="entry name" value="Knr4/Smi1-like_sf"/>
</dbReference>
<evidence type="ECO:0000313" key="2">
    <source>
        <dbReference type="EMBL" id="MBK1667618.1"/>
    </source>
</evidence>
<dbReference type="Pfam" id="PF09346">
    <property type="entry name" value="SMI1_KNR4"/>
    <property type="match status" value="1"/>
</dbReference>
<protein>
    <recommendedName>
        <fullName evidence="1">Knr4/Smi1-like domain-containing protein</fullName>
    </recommendedName>
</protein>
<comment type="caution">
    <text evidence="2">The sequence shown here is derived from an EMBL/GenBank/DDBJ whole genome shotgun (WGS) entry which is preliminary data.</text>
</comment>
<evidence type="ECO:0000259" key="1">
    <source>
        <dbReference type="Pfam" id="PF09346"/>
    </source>
</evidence>
<proteinExistence type="predicted"/>
<dbReference type="Proteomes" id="UP001296873">
    <property type="component" value="Unassembled WGS sequence"/>
</dbReference>
<keyword evidence="3" id="KW-1185">Reference proteome</keyword>
<gene>
    <name evidence="2" type="ORF">CKO28_06170</name>
</gene>
<reference evidence="2 3" key="1">
    <citation type="journal article" date="2020" name="Microorganisms">
        <title>Osmotic Adaptation and Compatible Solute Biosynthesis of Phototrophic Bacteria as Revealed from Genome Analyses.</title>
        <authorList>
            <person name="Imhoff J.F."/>
            <person name="Rahn T."/>
            <person name="Kunzel S."/>
            <person name="Keller A."/>
            <person name="Neulinger S.C."/>
        </authorList>
    </citation>
    <scope>NUCLEOTIDE SEQUENCE [LARGE SCALE GENOMIC DNA]</scope>
    <source>
        <strain evidence="2 3">DSM 9895</strain>
    </source>
</reference>
<dbReference type="RefSeq" id="WP_200339779.1">
    <property type="nucleotide sequence ID" value="NZ_NRRL01000009.1"/>
</dbReference>
<accession>A0ABS1DAY7</accession>
<dbReference type="SUPFAM" id="SSF160631">
    <property type="entry name" value="SMI1/KNR4-like"/>
    <property type="match status" value="1"/>
</dbReference>
<name>A0ABS1DAY7_9PROT</name>
<feature type="domain" description="Knr4/Smi1-like" evidence="1">
    <location>
        <begin position="35"/>
        <end position="91"/>
    </location>
</feature>
<dbReference type="EMBL" id="NRRL01000009">
    <property type="protein sequence ID" value="MBK1667618.1"/>
    <property type="molecule type" value="Genomic_DNA"/>
</dbReference>
<organism evidence="2 3">
    <name type="scientific">Rhodovibrio sodomensis</name>
    <dbReference type="NCBI Taxonomy" id="1088"/>
    <lineage>
        <taxon>Bacteria</taxon>
        <taxon>Pseudomonadati</taxon>
        <taxon>Pseudomonadota</taxon>
        <taxon>Alphaproteobacteria</taxon>
        <taxon>Rhodospirillales</taxon>
        <taxon>Rhodovibrionaceae</taxon>
        <taxon>Rhodovibrio</taxon>
    </lineage>
</organism>
<dbReference type="InterPro" id="IPR018958">
    <property type="entry name" value="Knr4/Smi1-like_dom"/>
</dbReference>
<sequence>MLMFCGPQDAPLAMRQQLVELKRTLRRHAPEQNGRGLIPFARDLRQNLLCLDFGDGFEESMPGVVYLDHSATADGAEPFYPVAPTFQEFLTQLRDEPSSQSERLVEAEITGYLD</sequence>